<sequence length="47" mass="5886">MNREKERNQKRADLKREGRTETLLAFFFFFAGDVTPHWRRRREEETE</sequence>
<proteinExistence type="evidence at transcript level"/>
<evidence type="ECO:0000313" key="1">
    <source>
        <dbReference type="EMBL" id="ABK92927.1"/>
    </source>
</evidence>
<name>A9P974_POPTR</name>
<reference evidence="1" key="1">
    <citation type="journal article" date="2008" name="BMC Genomics">
        <title>Analysis of 4,664 high-quality sequence-finished poplar full-length cDNA clones and their utility for the discovery of genes responding to insect feeding.</title>
        <authorList>
            <person name="Ralph S.G."/>
            <person name="Chun H.J."/>
            <person name="Cooper D."/>
            <person name="Kirkpatrick R."/>
            <person name="Kolosova N."/>
            <person name="Gunter L."/>
            <person name="Tuskan G.A."/>
            <person name="Douglas C.J."/>
            <person name="Holt R.A."/>
            <person name="Jones S.J."/>
            <person name="Marra M.A."/>
            <person name="Bohlmann J."/>
        </authorList>
    </citation>
    <scope>NUCLEOTIDE SEQUENCE</scope>
    <source>
        <tissue evidence="1">Phloem and cambium</tissue>
    </source>
</reference>
<dbReference type="AlphaFoldDB" id="A9P974"/>
<protein>
    <submittedName>
        <fullName evidence="1">Uncharacterized protein</fullName>
    </submittedName>
</protein>
<dbReference type="EMBL" id="EF144708">
    <property type="protein sequence ID" value="ABK92927.1"/>
    <property type="molecule type" value="mRNA"/>
</dbReference>
<organism evidence="1">
    <name type="scientific">Populus trichocarpa</name>
    <name type="common">Western balsam poplar</name>
    <name type="synonym">Populus balsamifera subsp. trichocarpa</name>
    <dbReference type="NCBI Taxonomy" id="3694"/>
    <lineage>
        <taxon>Eukaryota</taxon>
        <taxon>Viridiplantae</taxon>
        <taxon>Streptophyta</taxon>
        <taxon>Embryophyta</taxon>
        <taxon>Tracheophyta</taxon>
        <taxon>Spermatophyta</taxon>
        <taxon>Magnoliopsida</taxon>
        <taxon>eudicotyledons</taxon>
        <taxon>Gunneridae</taxon>
        <taxon>Pentapetalae</taxon>
        <taxon>rosids</taxon>
        <taxon>fabids</taxon>
        <taxon>Malpighiales</taxon>
        <taxon>Salicaceae</taxon>
        <taxon>Saliceae</taxon>
        <taxon>Populus</taxon>
    </lineage>
</organism>
<accession>A9P974</accession>